<protein>
    <recommendedName>
        <fullName evidence="3">WxL domain-containing protein</fullName>
    </recommendedName>
</protein>
<feature type="compositionally biased region" description="Pro residues" evidence="1">
    <location>
        <begin position="49"/>
        <end position="61"/>
    </location>
</feature>
<name>A0A514Z802_9LACT</name>
<evidence type="ECO:0000256" key="1">
    <source>
        <dbReference type="SAM" id="MobiDB-lite"/>
    </source>
</evidence>
<gene>
    <name evidence="4" type="ORF">FLP15_05580</name>
</gene>
<feature type="signal peptide" evidence="2">
    <location>
        <begin position="1"/>
        <end position="28"/>
    </location>
</feature>
<organism evidence="4 5">
    <name type="scientific">Lactococcus protaetiae</name>
    <dbReference type="NCBI Taxonomy" id="2592653"/>
    <lineage>
        <taxon>Bacteria</taxon>
        <taxon>Bacillati</taxon>
        <taxon>Bacillota</taxon>
        <taxon>Bacilli</taxon>
        <taxon>Lactobacillales</taxon>
        <taxon>Streptococcaceae</taxon>
        <taxon>Lactococcus</taxon>
    </lineage>
</organism>
<dbReference type="Pfam" id="PF13731">
    <property type="entry name" value="WxL"/>
    <property type="match status" value="1"/>
</dbReference>
<dbReference type="RefSeq" id="WP_142766306.1">
    <property type="nucleotide sequence ID" value="NZ_CP041356.1"/>
</dbReference>
<keyword evidence="2" id="KW-0732">Signal</keyword>
<evidence type="ECO:0000313" key="5">
    <source>
        <dbReference type="Proteomes" id="UP000315128"/>
    </source>
</evidence>
<dbReference type="Proteomes" id="UP000315128">
    <property type="component" value="Chromosome"/>
</dbReference>
<dbReference type="KEGG" id="lack:FLP15_05580"/>
<dbReference type="InterPro" id="IPR027994">
    <property type="entry name" value="WxL_dom"/>
</dbReference>
<dbReference type="AlphaFoldDB" id="A0A514Z802"/>
<reference evidence="4 5" key="1">
    <citation type="submission" date="2019-07" db="EMBL/GenBank/DDBJ databases">
        <title>Genome sequencing of KACC 19320.</title>
        <authorList>
            <person name="Heo J."/>
            <person name="Kim S.-J."/>
            <person name="Kim J.-S."/>
            <person name="Hong S.-B."/>
            <person name="Kwon S.-W."/>
        </authorList>
    </citation>
    <scope>NUCLEOTIDE SEQUENCE [LARGE SCALE GENOMIC DNA]</scope>
    <source>
        <strain evidence="4 5">KACC 19320</strain>
    </source>
</reference>
<feature type="chain" id="PRO_5021964884" description="WxL domain-containing protein" evidence="2">
    <location>
        <begin position="29"/>
        <end position="221"/>
    </location>
</feature>
<dbReference type="EMBL" id="CP041356">
    <property type="protein sequence ID" value="QDK70719.1"/>
    <property type="molecule type" value="Genomic_DNA"/>
</dbReference>
<proteinExistence type="predicted"/>
<evidence type="ECO:0000313" key="4">
    <source>
        <dbReference type="EMBL" id="QDK70719.1"/>
    </source>
</evidence>
<accession>A0A514Z802</accession>
<evidence type="ECO:0000259" key="3">
    <source>
        <dbReference type="Pfam" id="PF13731"/>
    </source>
</evidence>
<feature type="region of interest" description="Disordered" evidence="1">
    <location>
        <begin position="41"/>
        <end position="61"/>
    </location>
</feature>
<evidence type="ECO:0000256" key="2">
    <source>
        <dbReference type="SAM" id="SignalP"/>
    </source>
</evidence>
<feature type="domain" description="WxL" evidence="3">
    <location>
        <begin position="29"/>
        <end position="219"/>
    </location>
</feature>
<sequence>MKKVTTLSSAAIALLTLAASVSPLTALADTTATSENTVTFTAPTTVPDVPNPTDPTEPPTVIPSQPGALAVDFASAIDFGSHTLDGATTTFAGAVASGTTGDAGTPILAWHDLDGTSPAVSYEITAAVTNPFGMDGATVTYGEGDLINTSGSDATATTGVSTNGAITLGENGTPATVIASTGALDGHYVDAFSDVSLYVPVASQTAGEHSATVTWTMTNAV</sequence>
<dbReference type="OrthoDB" id="2242566at2"/>
<keyword evidence="5" id="KW-1185">Reference proteome</keyword>